<dbReference type="EMBL" id="JACYCC010000024">
    <property type="protein sequence ID" value="KAF8684974.1"/>
    <property type="molecule type" value="Genomic_DNA"/>
</dbReference>
<protein>
    <submittedName>
        <fullName evidence="3">Molybdopterin binding protein</fullName>
    </submittedName>
</protein>
<dbReference type="GO" id="GO:0042726">
    <property type="term" value="P:flavin-containing compound metabolic process"/>
    <property type="evidence" value="ECO:0007669"/>
    <property type="project" value="TreeGrafter"/>
</dbReference>
<feature type="compositionally biased region" description="Pro residues" evidence="1">
    <location>
        <begin position="1"/>
        <end position="17"/>
    </location>
</feature>
<sequence length="560" mass="61070">MSNSPPPRVTLTPPPSAPISLPISPIPAGDGNPKTIKTAACLIIGDEILNGKTHDSNSNYFAKFCFERGVALKRIEVIADDEGEIVEASRRMVKNYDFVVTSGGIGPTHDDITYASLGVAFNNPLVLHQPTLERMYEMSKHRPETLNQTQEQRTARERMALLPEGPGAEALFVCEDLWVPVSRLQGKLYVLPGVPSLFRKLLDRVVPFLSLPDDSEPRVKSEDIQVGSYPTVGKGVTVSLIGRNSARLEELALEVAKEVSADKSSSPLINHDGSKGRNDRVIRHNRACTGALSGAVYALFKSQSPALMGFAAGINSGIAGLTFFGTHYNRLFMRFLHRSQRPPPLSRDPALREYVVSPALVLSLDTSQYAQRRARLGITSKQFNDLKYAHEHQDELAMIRRDRLLDTGVAGAIAGGGLNFWRRGARAIVPGVLTAGLACTLVQVAVNELAVQRIRYVAGTPTTALVSLTPSIPVASDSALPATSTSNPTAAPIVAVLHQPVEEKQAPKPAMERIVNALSYVIPLTKMDDKEYLGRLERKRTVLDEKIDRLSVELEGKSRR</sequence>
<gene>
    <name evidence="3" type="ORF">RHS04_00927</name>
</gene>
<dbReference type="SMART" id="SM00852">
    <property type="entry name" value="MoCF_biosynth"/>
    <property type="match status" value="1"/>
</dbReference>
<comment type="caution">
    <text evidence="3">The sequence shown here is derived from an EMBL/GenBank/DDBJ whole genome shotgun (WGS) entry which is preliminary data.</text>
</comment>
<accession>A0A8H7LKW2</accession>
<dbReference type="InterPro" id="IPR001453">
    <property type="entry name" value="MoaB/Mog_dom"/>
</dbReference>
<dbReference type="InterPro" id="IPR036425">
    <property type="entry name" value="MoaB/Mog-like_dom_sf"/>
</dbReference>
<dbReference type="PANTHER" id="PTHR47675">
    <property type="entry name" value="MOLYBDOPTERIN BINDING DOMAIN PROTEIN (AFU_ORTHOLOGUE AFUA_5G11210)"/>
    <property type="match status" value="1"/>
</dbReference>
<evidence type="ECO:0000259" key="2">
    <source>
        <dbReference type="SMART" id="SM00852"/>
    </source>
</evidence>
<evidence type="ECO:0000313" key="3">
    <source>
        <dbReference type="EMBL" id="KAF8684974.1"/>
    </source>
</evidence>
<dbReference type="PANTHER" id="PTHR47675:SF1">
    <property type="entry name" value="MOLYBDOPTERIN BINDING DOMAIN PROTEIN (AFU_ORTHOLOGUE AFUA_5G11210)"/>
    <property type="match status" value="1"/>
</dbReference>
<feature type="compositionally biased region" description="Low complexity" evidence="1">
    <location>
        <begin position="18"/>
        <end position="28"/>
    </location>
</feature>
<dbReference type="SUPFAM" id="SSF53218">
    <property type="entry name" value="Molybdenum cofactor biosynthesis proteins"/>
    <property type="match status" value="1"/>
</dbReference>
<dbReference type="Proteomes" id="UP000650582">
    <property type="component" value="Unassembled WGS sequence"/>
</dbReference>
<dbReference type="Gene3D" id="3.40.980.10">
    <property type="entry name" value="MoaB/Mog-like domain"/>
    <property type="match status" value="1"/>
</dbReference>
<reference evidence="3" key="1">
    <citation type="submission" date="2020-09" db="EMBL/GenBank/DDBJ databases">
        <title>Comparative genome analyses of four rice-infecting Rhizoctonia solani isolates reveal extensive enrichment of homogalacturonan modification genes.</title>
        <authorList>
            <person name="Lee D.-Y."/>
            <person name="Jeon J."/>
            <person name="Kim K.-T."/>
            <person name="Cheong K."/>
            <person name="Song H."/>
            <person name="Choi G."/>
            <person name="Ko J."/>
            <person name="Opiyo S.O."/>
            <person name="Zuo S."/>
            <person name="Madhav S."/>
            <person name="Lee Y.-H."/>
            <person name="Wang G.-L."/>
        </authorList>
    </citation>
    <scope>NUCLEOTIDE SEQUENCE</scope>
    <source>
        <strain evidence="3">AG1-IA YN-7</strain>
    </source>
</reference>
<dbReference type="GO" id="GO:0047884">
    <property type="term" value="F:FAD diphosphatase activity"/>
    <property type="evidence" value="ECO:0007669"/>
    <property type="project" value="TreeGrafter"/>
</dbReference>
<feature type="region of interest" description="Disordered" evidence="1">
    <location>
        <begin position="1"/>
        <end position="30"/>
    </location>
</feature>
<organism evidence="3 4">
    <name type="scientific">Rhizoctonia solani</name>
    <dbReference type="NCBI Taxonomy" id="456999"/>
    <lineage>
        <taxon>Eukaryota</taxon>
        <taxon>Fungi</taxon>
        <taxon>Dikarya</taxon>
        <taxon>Basidiomycota</taxon>
        <taxon>Agaricomycotina</taxon>
        <taxon>Agaricomycetes</taxon>
        <taxon>Cantharellales</taxon>
        <taxon>Ceratobasidiaceae</taxon>
        <taxon>Rhizoctonia</taxon>
    </lineage>
</organism>
<dbReference type="CDD" id="cd00885">
    <property type="entry name" value="cinA"/>
    <property type="match status" value="1"/>
</dbReference>
<dbReference type="Pfam" id="PF00994">
    <property type="entry name" value="MoCF_biosynth"/>
    <property type="match status" value="1"/>
</dbReference>
<dbReference type="AlphaFoldDB" id="A0A8H7LKW2"/>
<feature type="domain" description="MoaB/Mog" evidence="2">
    <location>
        <begin position="40"/>
        <end position="212"/>
    </location>
</feature>
<evidence type="ECO:0000313" key="4">
    <source>
        <dbReference type="Proteomes" id="UP000650582"/>
    </source>
</evidence>
<proteinExistence type="predicted"/>
<name>A0A8H7LKW2_9AGAM</name>
<evidence type="ECO:0000256" key="1">
    <source>
        <dbReference type="SAM" id="MobiDB-lite"/>
    </source>
</evidence>